<feature type="compositionally biased region" description="Acidic residues" evidence="1">
    <location>
        <begin position="228"/>
        <end position="239"/>
    </location>
</feature>
<evidence type="ECO:0000313" key="3">
    <source>
        <dbReference type="Proteomes" id="UP000299102"/>
    </source>
</evidence>
<dbReference type="OrthoDB" id="6430887at2759"/>
<protein>
    <submittedName>
        <fullName evidence="2">Uncharacterized protein</fullName>
    </submittedName>
</protein>
<keyword evidence="3" id="KW-1185">Reference proteome</keyword>
<sequence>MSEIDEDLSCPQHEEADTKIVYHVCNTDARANFVIRCSDTDIAAIMLGNMHHLKNDDSHVWILTGTGNNQRYVDISSIYKQLGPSLCRSLPGFHAITGCDYNPAFFKKGKQRPFSILKKNKEYQQAFLTLGTLNLIDDVDEEERVFNIVQKFICDVYNVPGITDVNAARLQLFISTYMYKNDYILNPENNGWTLEDDKYHFHWFDGDQLPDFVSQSLEEELAEKPEENTDEQDDDLDIQYQDWLDDELPDFNDDDNEN</sequence>
<comment type="caution">
    <text evidence="2">The sequence shown here is derived from an EMBL/GenBank/DDBJ whole genome shotgun (WGS) entry which is preliminary data.</text>
</comment>
<dbReference type="Proteomes" id="UP000299102">
    <property type="component" value="Unassembled WGS sequence"/>
</dbReference>
<reference evidence="2 3" key="1">
    <citation type="journal article" date="2019" name="Commun. Biol.">
        <title>The bagworm genome reveals a unique fibroin gene that provides high tensile strength.</title>
        <authorList>
            <person name="Kono N."/>
            <person name="Nakamura H."/>
            <person name="Ohtoshi R."/>
            <person name="Tomita M."/>
            <person name="Numata K."/>
            <person name="Arakawa K."/>
        </authorList>
    </citation>
    <scope>NUCLEOTIDE SEQUENCE [LARGE SCALE GENOMIC DNA]</scope>
</reference>
<organism evidence="2 3">
    <name type="scientific">Eumeta variegata</name>
    <name type="common">Bagworm moth</name>
    <name type="synonym">Eumeta japonica</name>
    <dbReference type="NCBI Taxonomy" id="151549"/>
    <lineage>
        <taxon>Eukaryota</taxon>
        <taxon>Metazoa</taxon>
        <taxon>Ecdysozoa</taxon>
        <taxon>Arthropoda</taxon>
        <taxon>Hexapoda</taxon>
        <taxon>Insecta</taxon>
        <taxon>Pterygota</taxon>
        <taxon>Neoptera</taxon>
        <taxon>Endopterygota</taxon>
        <taxon>Lepidoptera</taxon>
        <taxon>Glossata</taxon>
        <taxon>Ditrysia</taxon>
        <taxon>Tineoidea</taxon>
        <taxon>Psychidae</taxon>
        <taxon>Oiketicinae</taxon>
        <taxon>Eumeta</taxon>
    </lineage>
</organism>
<name>A0A4C1V5B2_EUMVA</name>
<proteinExistence type="predicted"/>
<gene>
    <name evidence="2" type="ORF">EVAR_28711_1</name>
</gene>
<evidence type="ECO:0000256" key="1">
    <source>
        <dbReference type="SAM" id="MobiDB-lite"/>
    </source>
</evidence>
<dbReference type="EMBL" id="BGZK01000275">
    <property type="protein sequence ID" value="GBP33556.1"/>
    <property type="molecule type" value="Genomic_DNA"/>
</dbReference>
<evidence type="ECO:0000313" key="2">
    <source>
        <dbReference type="EMBL" id="GBP33556.1"/>
    </source>
</evidence>
<feature type="region of interest" description="Disordered" evidence="1">
    <location>
        <begin position="218"/>
        <end position="239"/>
    </location>
</feature>
<accession>A0A4C1V5B2</accession>
<dbReference type="AlphaFoldDB" id="A0A4C1V5B2"/>